<dbReference type="EMBL" id="GGFL01007631">
    <property type="protein sequence ID" value="MBW71809.1"/>
    <property type="molecule type" value="Transcribed_RNA"/>
</dbReference>
<dbReference type="AlphaFoldDB" id="A0A2M4D2N0"/>
<sequence length="287" mass="31454">MRCWRASSSSCSLNCPPLASRPAASGVFPAMALGAPCQAEPTSHHLPRSGMLTMSSSPMFIVDTYFPFVIMPFSSFRKCSTNVGSYAGILCMLLFFTASNVSSMNLTRVSFLNSSGAFAAFFCMVTIKSFSASGSSLRRMKPIVRSTSRMHSTAFSLKHSSSFCNISYTSLPLTMSNVYRWHRICTQLSNCFASFSSVAIVWRRARKRSTTVSRKCEPTSLPTLACSMATSSICSSTIRSGMRVGATSTSSSKLVSVLFISNRAFCMYRLSSSIDMRWTFDSANRFT</sequence>
<evidence type="ECO:0000313" key="2">
    <source>
        <dbReference type="EMBL" id="MBW71809.1"/>
    </source>
</evidence>
<keyword evidence="1" id="KW-1133">Transmembrane helix</keyword>
<feature type="transmembrane region" description="Helical" evidence="1">
    <location>
        <begin position="111"/>
        <end position="131"/>
    </location>
</feature>
<proteinExistence type="predicted"/>
<organism evidence="2">
    <name type="scientific">Anopheles darlingi</name>
    <name type="common">Mosquito</name>
    <dbReference type="NCBI Taxonomy" id="43151"/>
    <lineage>
        <taxon>Eukaryota</taxon>
        <taxon>Metazoa</taxon>
        <taxon>Ecdysozoa</taxon>
        <taxon>Arthropoda</taxon>
        <taxon>Hexapoda</taxon>
        <taxon>Insecta</taxon>
        <taxon>Pterygota</taxon>
        <taxon>Neoptera</taxon>
        <taxon>Endopterygota</taxon>
        <taxon>Diptera</taxon>
        <taxon>Nematocera</taxon>
        <taxon>Culicoidea</taxon>
        <taxon>Culicidae</taxon>
        <taxon>Anophelinae</taxon>
        <taxon>Anopheles</taxon>
    </lineage>
</organism>
<protein>
    <submittedName>
        <fullName evidence="2">Uncharacterized protein</fullName>
    </submittedName>
</protein>
<evidence type="ECO:0000256" key="1">
    <source>
        <dbReference type="SAM" id="Phobius"/>
    </source>
</evidence>
<keyword evidence="1" id="KW-0472">Membrane</keyword>
<accession>A0A2M4D2N0</accession>
<feature type="transmembrane region" description="Helical" evidence="1">
    <location>
        <begin position="83"/>
        <end position="99"/>
    </location>
</feature>
<reference evidence="2" key="1">
    <citation type="submission" date="2018-01" db="EMBL/GenBank/DDBJ databases">
        <title>An insight into the sialome of Amazonian anophelines.</title>
        <authorList>
            <person name="Ribeiro J.M."/>
            <person name="Scarpassa V."/>
            <person name="Calvo E."/>
        </authorList>
    </citation>
    <scope>NUCLEOTIDE SEQUENCE</scope>
</reference>
<keyword evidence="1" id="KW-0812">Transmembrane</keyword>
<name>A0A2M4D2N0_ANODA</name>